<proteinExistence type="predicted"/>
<dbReference type="RefSeq" id="WP_127728570.1">
    <property type="nucleotide sequence ID" value="NZ_SACP01000007.1"/>
</dbReference>
<evidence type="ECO:0000313" key="3">
    <source>
        <dbReference type="Proteomes" id="UP000286997"/>
    </source>
</evidence>
<reference evidence="2 3" key="1">
    <citation type="submission" date="2019-01" db="EMBL/GenBank/DDBJ databases">
        <authorList>
            <person name="Chen W.-M."/>
        </authorList>
    </citation>
    <scope>NUCLEOTIDE SEQUENCE [LARGE SCALE GENOMIC DNA]</scope>
    <source>
        <strain evidence="2 3">TER-1</strain>
    </source>
</reference>
<gene>
    <name evidence="2" type="ORF">EOE48_09600</name>
</gene>
<keyword evidence="3" id="KW-1185">Reference proteome</keyword>
<protein>
    <submittedName>
        <fullName evidence="2">Uncharacterized protein</fullName>
    </submittedName>
</protein>
<dbReference type="Proteomes" id="UP000286997">
    <property type="component" value="Unassembled WGS sequence"/>
</dbReference>
<dbReference type="EMBL" id="SACP01000007">
    <property type="protein sequence ID" value="RVU19133.1"/>
    <property type="molecule type" value="Genomic_DNA"/>
</dbReference>
<sequence>MDGSTTTTPDGEATTVTDDHQHHHHQQQQPEAEPEGVAFDIQRAFERVFEEEEERVRQAAMIDAAVERWVREKGLNILPFPEHRTRKPTA</sequence>
<name>A0A3S2VBW3_9HYPH</name>
<organism evidence="2 3">
    <name type="scientific">Methylobacterium oryzihabitans</name>
    <dbReference type="NCBI Taxonomy" id="2499852"/>
    <lineage>
        <taxon>Bacteria</taxon>
        <taxon>Pseudomonadati</taxon>
        <taxon>Pseudomonadota</taxon>
        <taxon>Alphaproteobacteria</taxon>
        <taxon>Hyphomicrobiales</taxon>
        <taxon>Methylobacteriaceae</taxon>
        <taxon>Methylobacterium</taxon>
    </lineage>
</organism>
<feature type="region of interest" description="Disordered" evidence="1">
    <location>
        <begin position="1"/>
        <end position="37"/>
    </location>
</feature>
<evidence type="ECO:0000313" key="2">
    <source>
        <dbReference type="EMBL" id="RVU19133.1"/>
    </source>
</evidence>
<dbReference type="AlphaFoldDB" id="A0A3S2VBW3"/>
<accession>A0A3S2VBW3</accession>
<evidence type="ECO:0000256" key="1">
    <source>
        <dbReference type="SAM" id="MobiDB-lite"/>
    </source>
</evidence>
<comment type="caution">
    <text evidence="2">The sequence shown here is derived from an EMBL/GenBank/DDBJ whole genome shotgun (WGS) entry which is preliminary data.</text>
</comment>